<feature type="region of interest" description="Disordered" evidence="1">
    <location>
        <begin position="26"/>
        <end position="53"/>
    </location>
</feature>
<reference evidence="2 3" key="1">
    <citation type="journal article" date="2021" name="BMC Genomics">
        <title>Datura genome reveals duplications of psychoactive alkaloid biosynthetic genes and high mutation rate following tissue culture.</title>
        <authorList>
            <person name="Rajewski A."/>
            <person name="Carter-House D."/>
            <person name="Stajich J."/>
            <person name="Litt A."/>
        </authorList>
    </citation>
    <scope>NUCLEOTIDE SEQUENCE [LARGE SCALE GENOMIC DNA]</scope>
    <source>
        <strain evidence="2">AR-01</strain>
    </source>
</reference>
<sequence>SKYIEVGIAQAHLCHARVEQPEARRASLLAQGAAPRTAQFSRPEKSNPNFSRN</sequence>
<evidence type="ECO:0000313" key="2">
    <source>
        <dbReference type="EMBL" id="MCD7471827.1"/>
    </source>
</evidence>
<accession>A0ABS8TMQ2</accession>
<feature type="non-terminal residue" evidence="2">
    <location>
        <position position="1"/>
    </location>
</feature>
<keyword evidence="3" id="KW-1185">Reference proteome</keyword>
<dbReference type="Proteomes" id="UP000823775">
    <property type="component" value="Unassembled WGS sequence"/>
</dbReference>
<dbReference type="EMBL" id="JACEIK010001730">
    <property type="protein sequence ID" value="MCD7471827.1"/>
    <property type="molecule type" value="Genomic_DNA"/>
</dbReference>
<organism evidence="2 3">
    <name type="scientific">Datura stramonium</name>
    <name type="common">Jimsonweed</name>
    <name type="synonym">Common thornapple</name>
    <dbReference type="NCBI Taxonomy" id="4076"/>
    <lineage>
        <taxon>Eukaryota</taxon>
        <taxon>Viridiplantae</taxon>
        <taxon>Streptophyta</taxon>
        <taxon>Embryophyta</taxon>
        <taxon>Tracheophyta</taxon>
        <taxon>Spermatophyta</taxon>
        <taxon>Magnoliopsida</taxon>
        <taxon>eudicotyledons</taxon>
        <taxon>Gunneridae</taxon>
        <taxon>Pentapetalae</taxon>
        <taxon>asterids</taxon>
        <taxon>lamiids</taxon>
        <taxon>Solanales</taxon>
        <taxon>Solanaceae</taxon>
        <taxon>Solanoideae</taxon>
        <taxon>Datureae</taxon>
        <taxon>Datura</taxon>
    </lineage>
</organism>
<protein>
    <submittedName>
        <fullName evidence="2">Uncharacterized protein</fullName>
    </submittedName>
</protein>
<evidence type="ECO:0000313" key="3">
    <source>
        <dbReference type="Proteomes" id="UP000823775"/>
    </source>
</evidence>
<name>A0ABS8TMQ2_DATST</name>
<evidence type="ECO:0000256" key="1">
    <source>
        <dbReference type="SAM" id="MobiDB-lite"/>
    </source>
</evidence>
<comment type="caution">
    <text evidence="2">The sequence shown here is derived from an EMBL/GenBank/DDBJ whole genome shotgun (WGS) entry which is preliminary data.</text>
</comment>
<proteinExistence type="predicted"/>
<gene>
    <name evidence="2" type="ORF">HAX54_012548</name>
</gene>